<reference evidence="1" key="1">
    <citation type="journal article" date="2019" name="Sci. Rep.">
        <title>Draft genome of Tanacetum cinerariifolium, the natural source of mosquito coil.</title>
        <authorList>
            <person name="Yamashiro T."/>
            <person name="Shiraishi A."/>
            <person name="Satake H."/>
            <person name="Nakayama K."/>
        </authorList>
    </citation>
    <scope>NUCLEOTIDE SEQUENCE</scope>
</reference>
<evidence type="ECO:0000313" key="1">
    <source>
        <dbReference type="EMBL" id="GFA07853.1"/>
    </source>
</evidence>
<comment type="caution">
    <text evidence="1">The sequence shown here is derived from an EMBL/GenBank/DDBJ whole genome shotgun (WGS) entry which is preliminary data.</text>
</comment>
<accession>A0A699J4T4</accession>
<name>A0A699J4T4_TANCI</name>
<organism evidence="1">
    <name type="scientific">Tanacetum cinerariifolium</name>
    <name type="common">Dalmatian daisy</name>
    <name type="synonym">Chrysanthemum cinerariifolium</name>
    <dbReference type="NCBI Taxonomy" id="118510"/>
    <lineage>
        <taxon>Eukaryota</taxon>
        <taxon>Viridiplantae</taxon>
        <taxon>Streptophyta</taxon>
        <taxon>Embryophyta</taxon>
        <taxon>Tracheophyta</taxon>
        <taxon>Spermatophyta</taxon>
        <taxon>Magnoliopsida</taxon>
        <taxon>eudicotyledons</taxon>
        <taxon>Gunneridae</taxon>
        <taxon>Pentapetalae</taxon>
        <taxon>asterids</taxon>
        <taxon>campanulids</taxon>
        <taxon>Asterales</taxon>
        <taxon>Asteraceae</taxon>
        <taxon>Asteroideae</taxon>
        <taxon>Anthemideae</taxon>
        <taxon>Anthemidinae</taxon>
        <taxon>Tanacetum</taxon>
    </lineage>
</organism>
<keyword evidence="1" id="KW-0548">Nucleotidyltransferase</keyword>
<keyword evidence="1" id="KW-0808">Transferase</keyword>
<protein>
    <submittedName>
        <fullName evidence="1">RNA-directed DNA polymerase, eukaryota</fullName>
    </submittedName>
</protein>
<sequence length="109" mass="12857">MSISIVPRGILKALESIRNRFFNGADQSDHKITWVAWDKVLASKKKRGLGVSNYFALNRALLLKWVWRFVSQDGSLWCKQVLRRICSWWELDPSDWNTFQECMVAYMED</sequence>
<proteinExistence type="predicted"/>
<dbReference type="PANTHER" id="PTHR33116:SF78">
    <property type="entry name" value="OS12G0587133 PROTEIN"/>
    <property type="match status" value="1"/>
</dbReference>
<dbReference type="GO" id="GO:0003964">
    <property type="term" value="F:RNA-directed DNA polymerase activity"/>
    <property type="evidence" value="ECO:0007669"/>
    <property type="project" value="UniProtKB-KW"/>
</dbReference>
<gene>
    <name evidence="1" type="ORF">Tci_579825</name>
</gene>
<keyword evidence="1" id="KW-0695">RNA-directed DNA polymerase</keyword>
<dbReference type="EMBL" id="BKCJ010365603">
    <property type="protein sequence ID" value="GFA07853.1"/>
    <property type="molecule type" value="Genomic_DNA"/>
</dbReference>
<dbReference type="PANTHER" id="PTHR33116">
    <property type="entry name" value="REVERSE TRANSCRIPTASE ZINC-BINDING DOMAIN-CONTAINING PROTEIN-RELATED-RELATED"/>
    <property type="match status" value="1"/>
</dbReference>
<dbReference type="AlphaFoldDB" id="A0A699J4T4"/>